<dbReference type="PRINTS" id="PR00850">
    <property type="entry name" value="GLHYDRLASE59"/>
</dbReference>
<keyword evidence="6" id="KW-1133">Transmembrane helix</keyword>
<feature type="transmembrane region" description="Helical" evidence="6">
    <location>
        <begin position="89"/>
        <end position="107"/>
    </location>
</feature>
<dbReference type="Proteomes" id="UP001204621">
    <property type="component" value="Unassembled WGS sequence"/>
</dbReference>
<keyword evidence="10" id="KW-1185">Reference proteome</keyword>
<reference evidence="9 10" key="1">
    <citation type="submission" date="2022-08" db="EMBL/GenBank/DDBJ databases">
        <title>Reclassification of Massilia species as members of the genera Telluria, Duganella, Pseudoduganella, Mokoshia gen. nov. and Zemynaea gen. nov. using orthogonal and non-orthogonal genome-based approaches.</title>
        <authorList>
            <person name="Bowman J.P."/>
        </authorList>
    </citation>
    <scope>NUCLEOTIDE SEQUENCE [LARGE SCALE GENOMIC DNA]</scope>
    <source>
        <strain evidence="9 10">JCM 31606</strain>
    </source>
</reference>
<dbReference type="PANTHER" id="PTHR15172">
    <property type="entry name" value="GALACTOCEREBROSIDASE"/>
    <property type="match status" value="1"/>
</dbReference>
<evidence type="ECO:0000313" key="10">
    <source>
        <dbReference type="Proteomes" id="UP001204621"/>
    </source>
</evidence>
<comment type="caution">
    <text evidence="9">The sequence shown here is derived from an EMBL/GenBank/DDBJ whole genome shotgun (WGS) entry which is preliminary data.</text>
</comment>
<dbReference type="InterPro" id="IPR010496">
    <property type="entry name" value="AL/BT2_dom"/>
</dbReference>
<name>A0ABT2CTC8_9BURK</name>
<dbReference type="RefSeq" id="WP_258810359.1">
    <property type="nucleotide sequence ID" value="NZ_JANUGU010000001.1"/>
</dbReference>
<dbReference type="Gene3D" id="3.20.20.80">
    <property type="entry name" value="Glycosidases"/>
    <property type="match status" value="1"/>
</dbReference>
<sequence>MSAARLRRAARSKSASRLPCYPYSCTFFVSHRLRRSGGRNMPCFLHFFSGRPADQIRDQFAIGDFFPDCFHYTPFRSPIRKNMLRRFRWPLFVAVSAACLGAAPAFAQTPGVQRVVLNGNAGGTRFDGIGVVTGGGGTSVLLKDYPEPQRSQILDLIYKPHFGASVSALYVEIPGDGNSTQGSMPSHMHTREDLDYSRGYLWWEMVEARKRNPKLTLDGAAWSAPGWIGDSGKFFAQSRGAPRFFSQDTADYYVKWLRGLHDVYGLEMEAIGIRNEKGVSNEFAKALRATLDTNGFARVKMHAFDNWPDLWKFDFVDDMVADKGLRDAIDIIGAHINAPQSSAPKAVQEKAARMGKRLWNTEQHVYKAGFDGLIGIVKAFNENWIRSGVTKVVNWYGIAGLYTMESYSGEKEAALRANWPWSGHYEPNQSLWGYAHYGQFTEAGWEYIAGGSGDLKEGGTYVTLKAPNGDYSIIIETKDAKGPQQVQFAVGAGLTAKRLAVWRSNAKEQFIRLDDLQPVNGVVAVALEPDSAYSLTTTDGQRKGSFDQVPAPKSFPFPYYETFEQYANPKEWGYLPRYFADISGAFELADCPARNGRCLHQAVPAPTLSWAPDWQPYTIIGDDQWQDYEASADVYLNAGDSAAVMGRVNDVGTGYGFIPKGYFLQMSDSGELRLVLVRGKVDKKKLVGDAEQQAIIKAAHDMGEGGEKLLAQTHLQNIAAGQWHRLALRFEGDRITALVDGAPVLSATDGLYSHGMAGLLAASDGKRKTSVPYFDNVLIGKAGVTPAAASQALPGQRSIYPAR</sequence>
<evidence type="ECO:0000256" key="5">
    <source>
        <dbReference type="ARBA" id="ARBA00033098"/>
    </source>
</evidence>
<feature type="domain" description="Glycosyl hydrolase family 59 catalytic" evidence="7">
    <location>
        <begin position="126"/>
        <end position="439"/>
    </location>
</feature>
<evidence type="ECO:0000256" key="4">
    <source>
        <dbReference type="ARBA" id="ARBA00022963"/>
    </source>
</evidence>
<dbReference type="Pfam" id="PF06439">
    <property type="entry name" value="3keto-disac_hyd"/>
    <property type="match status" value="1"/>
</dbReference>
<evidence type="ECO:0000259" key="8">
    <source>
        <dbReference type="Pfam" id="PF06439"/>
    </source>
</evidence>
<dbReference type="SUPFAM" id="SSF51445">
    <property type="entry name" value="(Trans)glycosidases"/>
    <property type="match status" value="1"/>
</dbReference>
<evidence type="ECO:0000256" key="1">
    <source>
        <dbReference type="ARBA" id="ARBA00005637"/>
    </source>
</evidence>
<keyword evidence="4" id="KW-0442">Lipid degradation</keyword>
<dbReference type="InterPro" id="IPR013785">
    <property type="entry name" value="Aldolase_TIM"/>
</dbReference>
<keyword evidence="3" id="KW-0443">Lipid metabolism</keyword>
<dbReference type="EC" id="3.2.1.46" evidence="2"/>
<accession>A0ABT2CTC8</accession>
<keyword evidence="6" id="KW-0812">Transmembrane</keyword>
<comment type="similarity">
    <text evidence="1">Belongs to the glycosyl hydrolase 59 family.</text>
</comment>
<keyword evidence="3" id="KW-0746">Sphingolipid metabolism</keyword>
<dbReference type="SUPFAM" id="SSF49899">
    <property type="entry name" value="Concanavalin A-like lectins/glucanases"/>
    <property type="match status" value="1"/>
</dbReference>
<dbReference type="EMBL" id="JANUGU010000001">
    <property type="protein sequence ID" value="MCS0657204.1"/>
    <property type="molecule type" value="Genomic_DNA"/>
</dbReference>
<gene>
    <name evidence="9" type="ORF">NX778_03900</name>
</gene>
<organism evidence="9 10">
    <name type="scientific">Massilia terrae</name>
    <dbReference type="NCBI Taxonomy" id="1811224"/>
    <lineage>
        <taxon>Bacteria</taxon>
        <taxon>Pseudomonadati</taxon>
        <taxon>Pseudomonadota</taxon>
        <taxon>Betaproteobacteria</taxon>
        <taxon>Burkholderiales</taxon>
        <taxon>Oxalobacteraceae</taxon>
        <taxon>Telluria group</taxon>
        <taxon>Massilia</taxon>
    </lineage>
</organism>
<feature type="domain" description="3-keto-alpha-glucoside-1,2-lyase/3-keto-2-hydroxy-glucal hydratase" evidence="8">
    <location>
        <begin position="619"/>
        <end position="750"/>
    </location>
</feature>
<dbReference type="InterPro" id="IPR013320">
    <property type="entry name" value="ConA-like_dom_sf"/>
</dbReference>
<evidence type="ECO:0000259" key="7">
    <source>
        <dbReference type="Pfam" id="PF02057"/>
    </source>
</evidence>
<dbReference type="PANTHER" id="PTHR15172:SF1">
    <property type="entry name" value="GALACTOCEREBROSIDASE"/>
    <property type="match status" value="1"/>
</dbReference>
<dbReference type="InterPro" id="IPR017853">
    <property type="entry name" value="GH"/>
</dbReference>
<evidence type="ECO:0000256" key="2">
    <source>
        <dbReference type="ARBA" id="ARBA00012657"/>
    </source>
</evidence>
<evidence type="ECO:0000256" key="6">
    <source>
        <dbReference type="SAM" id="Phobius"/>
    </source>
</evidence>
<proteinExistence type="inferred from homology"/>
<dbReference type="Gene3D" id="3.20.20.70">
    <property type="entry name" value="Aldolase class I"/>
    <property type="match status" value="1"/>
</dbReference>
<protein>
    <recommendedName>
        <fullName evidence="2">galactosylceramidase</fullName>
        <ecNumber evidence="2">3.2.1.46</ecNumber>
    </recommendedName>
    <alternativeName>
        <fullName evidence="5">Galactosylceramidase</fullName>
    </alternativeName>
</protein>
<keyword evidence="6" id="KW-0472">Membrane</keyword>
<evidence type="ECO:0000313" key="9">
    <source>
        <dbReference type="EMBL" id="MCS0657204.1"/>
    </source>
</evidence>
<dbReference type="InterPro" id="IPR001286">
    <property type="entry name" value="Glyco_hydro_59"/>
</dbReference>
<evidence type="ECO:0000256" key="3">
    <source>
        <dbReference type="ARBA" id="ARBA00022919"/>
    </source>
</evidence>
<dbReference type="InterPro" id="IPR049161">
    <property type="entry name" value="GH59_cat"/>
</dbReference>
<dbReference type="Pfam" id="PF02057">
    <property type="entry name" value="Glyco_hydro_59"/>
    <property type="match status" value="1"/>
</dbReference>
<dbReference type="Gene3D" id="2.60.120.560">
    <property type="entry name" value="Exo-inulinase, domain 1"/>
    <property type="match status" value="1"/>
</dbReference>